<dbReference type="CDD" id="cd02966">
    <property type="entry name" value="TlpA_like_family"/>
    <property type="match status" value="1"/>
</dbReference>
<dbReference type="RefSeq" id="WP_125030338.1">
    <property type="nucleotide sequence ID" value="NZ_JAPXVP010000006.1"/>
</dbReference>
<dbReference type="Gene3D" id="3.40.30.10">
    <property type="entry name" value="Glutaredoxin"/>
    <property type="match status" value="1"/>
</dbReference>
<dbReference type="EMBL" id="QQWG01000006">
    <property type="protein sequence ID" value="RRG22108.1"/>
    <property type="molecule type" value="Genomic_DNA"/>
</dbReference>
<dbReference type="InterPro" id="IPR013766">
    <property type="entry name" value="Thioredoxin_domain"/>
</dbReference>
<dbReference type="InterPro" id="IPR036249">
    <property type="entry name" value="Thioredoxin-like_sf"/>
</dbReference>
<evidence type="ECO:0000256" key="3">
    <source>
        <dbReference type="ARBA" id="ARBA00023157"/>
    </source>
</evidence>
<evidence type="ECO:0000256" key="1">
    <source>
        <dbReference type="ARBA" id="ARBA00004196"/>
    </source>
</evidence>
<proteinExistence type="predicted"/>
<dbReference type="GO" id="GO:0017004">
    <property type="term" value="P:cytochrome complex assembly"/>
    <property type="evidence" value="ECO:0007669"/>
    <property type="project" value="UniProtKB-KW"/>
</dbReference>
<evidence type="ECO:0000313" key="7">
    <source>
        <dbReference type="EMBL" id="RRG22108.1"/>
    </source>
</evidence>
<dbReference type="InterPro" id="IPR050553">
    <property type="entry name" value="Thioredoxin_ResA/DsbE_sf"/>
</dbReference>
<comment type="caution">
    <text evidence="7">The sequence shown here is derived from an EMBL/GenBank/DDBJ whole genome shotgun (WGS) entry which is preliminary data.</text>
</comment>
<dbReference type="OrthoDB" id="1114096at2"/>
<dbReference type="AlphaFoldDB" id="A0A425Y2U5"/>
<keyword evidence="8" id="KW-1185">Reference proteome</keyword>
<evidence type="ECO:0000256" key="5">
    <source>
        <dbReference type="SAM" id="SignalP"/>
    </source>
</evidence>
<gene>
    <name evidence="7" type="ORF">DWB61_07795</name>
</gene>
<dbReference type="InterPro" id="IPR000866">
    <property type="entry name" value="AhpC/TSA"/>
</dbReference>
<dbReference type="PROSITE" id="PS51352">
    <property type="entry name" value="THIOREDOXIN_2"/>
    <property type="match status" value="1"/>
</dbReference>
<keyword evidence="3" id="KW-1015">Disulfide bond</keyword>
<keyword evidence="5" id="KW-0732">Signal</keyword>
<sequence length="452" mass="52841">MKYLLIIFLFVSFSSLSQEQMSLSVKANNHISEQFYLLKGDDLGIVTIDSSRVKAFGVLLFNWEGEPGVYRLSDKDGHLVDFRMEMPHLSFEIRGHFPETELVFESGNMNNQLQYYISEFGYYNQEARRIGDEYQKAIDSSLETKDILRIHKEIQKEYKDLVKDLWSKRTEDWSLKLALSYADILPDLNQKSMSRFFVDQYFQYFDFTDTLMVGSPCFYNKLERFFDTKEIQILLKRNESKEIDLMIQQIFWLAEVNKYAQECLVNFLMQTYPEISFPNVYAAVVKTYKLANSCEYVLANKSMRTRMENEKTFSIGSKAPDFILQNCMSINIESLSKVNSDITLLVAWSAHCEGSVELLDRIQNLYQTYHRKGLEVVAISIDNNIRSWENFVEDRDYTWVNACDKAGLKGEFAVAYNMTSTPVMFLISTDLKLISKPITFFQLKAELDKYLY</sequence>
<dbReference type="GO" id="GO:0030313">
    <property type="term" value="C:cell envelope"/>
    <property type="evidence" value="ECO:0007669"/>
    <property type="project" value="UniProtKB-SubCell"/>
</dbReference>
<accession>A0A425Y2U5</accession>
<keyword evidence="2" id="KW-0201">Cytochrome c-type biogenesis</keyword>
<evidence type="ECO:0000259" key="6">
    <source>
        <dbReference type="PROSITE" id="PS51352"/>
    </source>
</evidence>
<evidence type="ECO:0000256" key="4">
    <source>
        <dbReference type="ARBA" id="ARBA00023284"/>
    </source>
</evidence>
<keyword evidence="4" id="KW-0676">Redox-active center</keyword>
<protein>
    <recommendedName>
        <fullName evidence="6">Thioredoxin domain-containing protein</fullName>
    </recommendedName>
</protein>
<dbReference type="PANTHER" id="PTHR42852">
    <property type="entry name" value="THIOL:DISULFIDE INTERCHANGE PROTEIN DSBE"/>
    <property type="match status" value="1"/>
</dbReference>
<feature type="signal peptide" evidence="5">
    <location>
        <begin position="1"/>
        <end position="17"/>
    </location>
</feature>
<dbReference type="Proteomes" id="UP000285794">
    <property type="component" value="Unassembled WGS sequence"/>
</dbReference>
<dbReference type="SUPFAM" id="SSF52833">
    <property type="entry name" value="Thioredoxin-like"/>
    <property type="match status" value="1"/>
</dbReference>
<comment type="subcellular location">
    <subcellularLocation>
        <location evidence="1">Cell envelope</location>
    </subcellularLocation>
</comment>
<dbReference type="PANTHER" id="PTHR42852:SF6">
    <property type="entry name" value="THIOL:DISULFIDE INTERCHANGE PROTEIN DSBE"/>
    <property type="match status" value="1"/>
</dbReference>
<dbReference type="Pfam" id="PF00578">
    <property type="entry name" value="AhpC-TSA"/>
    <property type="match status" value="1"/>
</dbReference>
<evidence type="ECO:0000313" key="8">
    <source>
        <dbReference type="Proteomes" id="UP000285794"/>
    </source>
</evidence>
<name>A0A425Y2U5_9BACT</name>
<organism evidence="7 8">
    <name type="scientific">Ancylomarina euxinus</name>
    <dbReference type="NCBI Taxonomy" id="2283627"/>
    <lineage>
        <taxon>Bacteria</taxon>
        <taxon>Pseudomonadati</taxon>
        <taxon>Bacteroidota</taxon>
        <taxon>Bacteroidia</taxon>
        <taxon>Marinilabiliales</taxon>
        <taxon>Marinifilaceae</taxon>
        <taxon>Ancylomarina</taxon>
    </lineage>
</organism>
<feature type="domain" description="Thioredoxin" evidence="6">
    <location>
        <begin position="313"/>
        <end position="452"/>
    </location>
</feature>
<reference evidence="7 8" key="1">
    <citation type="submission" date="2018-07" db="EMBL/GenBank/DDBJ databases">
        <title>Draft genome sequence of Ancylomarina sp. M1P.</title>
        <authorList>
            <person name="Yadav S."/>
            <person name="Villanueva L."/>
            <person name="Damste J.S.S."/>
        </authorList>
    </citation>
    <scope>NUCLEOTIDE SEQUENCE [LARGE SCALE GENOMIC DNA]</scope>
    <source>
        <strain evidence="7 8">M1P</strain>
    </source>
</reference>
<evidence type="ECO:0000256" key="2">
    <source>
        <dbReference type="ARBA" id="ARBA00022748"/>
    </source>
</evidence>
<feature type="chain" id="PRO_5019006825" description="Thioredoxin domain-containing protein" evidence="5">
    <location>
        <begin position="18"/>
        <end position="452"/>
    </location>
</feature>